<dbReference type="InterPro" id="IPR029447">
    <property type="entry name" value="DUF4439"/>
</dbReference>
<sequence>MTTLADALAAEHAAIYAYGPIGARLTAAAVTAARSAEAAHRSRRDALILKLTGEGATPAPAAPAYTLPFPVTDQASALRLAVEIEDRTAAVWRGCLPTTTGTDRATALAGLTDAAVRATRWRRAAALTPATVPYPGRP</sequence>
<dbReference type="EMBL" id="BSDI01000032">
    <property type="protein sequence ID" value="GLI00385.1"/>
    <property type="molecule type" value="Genomic_DNA"/>
</dbReference>
<dbReference type="InterPro" id="IPR012347">
    <property type="entry name" value="Ferritin-like"/>
</dbReference>
<evidence type="ECO:0000313" key="2">
    <source>
        <dbReference type="EMBL" id="GLI00385.1"/>
    </source>
</evidence>
<gene>
    <name evidence="2" type="ORF">Pa4123_56610</name>
</gene>
<dbReference type="SUPFAM" id="SSF47240">
    <property type="entry name" value="Ferritin-like"/>
    <property type="match status" value="1"/>
</dbReference>
<dbReference type="InterPro" id="IPR009078">
    <property type="entry name" value="Ferritin-like_SF"/>
</dbReference>
<proteinExistence type="predicted"/>
<protein>
    <recommendedName>
        <fullName evidence="1">DUF4439 domain-containing protein</fullName>
    </recommendedName>
</protein>
<dbReference type="Proteomes" id="UP001144280">
    <property type="component" value="Unassembled WGS sequence"/>
</dbReference>
<keyword evidence="3" id="KW-1185">Reference proteome</keyword>
<evidence type="ECO:0000313" key="3">
    <source>
        <dbReference type="Proteomes" id="UP001144280"/>
    </source>
</evidence>
<reference evidence="2" key="1">
    <citation type="submission" date="2022-12" db="EMBL/GenBank/DDBJ databases">
        <title>New Phytohabitans aurantiacus sp. RD004123 nov., an actinomycete isolated from soil.</title>
        <authorList>
            <person name="Triningsih D.W."/>
            <person name="Harunari E."/>
            <person name="Igarashi Y."/>
        </authorList>
    </citation>
    <scope>NUCLEOTIDE SEQUENCE</scope>
    <source>
        <strain evidence="2">RD004123</strain>
    </source>
</reference>
<dbReference type="Pfam" id="PF14530">
    <property type="entry name" value="DUF4439"/>
    <property type="match status" value="1"/>
</dbReference>
<dbReference type="RefSeq" id="WP_281900641.1">
    <property type="nucleotide sequence ID" value="NZ_BSDI01000032.1"/>
</dbReference>
<comment type="caution">
    <text evidence="2">The sequence shown here is derived from an EMBL/GenBank/DDBJ whole genome shotgun (WGS) entry which is preliminary data.</text>
</comment>
<evidence type="ECO:0000259" key="1">
    <source>
        <dbReference type="Pfam" id="PF14530"/>
    </source>
</evidence>
<feature type="domain" description="DUF4439" evidence="1">
    <location>
        <begin position="4"/>
        <end position="137"/>
    </location>
</feature>
<organism evidence="2 3">
    <name type="scientific">Phytohabitans aurantiacus</name>
    <dbReference type="NCBI Taxonomy" id="3016789"/>
    <lineage>
        <taxon>Bacteria</taxon>
        <taxon>Bacillati</taxon>
        <taxon>Actinomycetota</taxon>
        <taxon>Actinomycetes</taxon>
        <taxon>Micromonosporales</taxon>
        <taxon>Micromonosporaceae</taxon>
    </lineage>
</organism>
<name>A0ABQ5R1V2_9ACTN</name>
<accession>A0ABQ5R1V2</accession>
<dbReference type="Gene3D" id="1.20.1260.10">
    <property type="match status" value="1"/>
</dbReference>